<dbReference type="GeneID" id="79828536"/>
<reference evidence="3 4" key="1">
    <citation type="submission" date="2019-03" db="EMBL/GenBank/DDBJ databases">
        <title>Genomic Encyclopedia of Archaeal and Bacterial Type Strains, Phase II (KMG-II): from individual species to whole genera.</title>
        <authorList>
            <person name="Goeker M."/>
        </authorList>
    </citation>
    <scope>NUCLEOTIDE SEQUENCE [LARGE SCALE GENOMIC DNA]</scope>
    <source>
        <strain evidence="3 4">DSM 21537</strain>
    </source>
</reference>
<evidence type="ECO:0000313" key="3">
    <source>
        <dbReference type="EMBL" id="TDY67717.1"/>
    </source>
</evidence>
<dbReference type="InterPro" id="IPR056640">
    <property type="entry name" value="DUF7738"/>
</dbReference>
<accession>A0A4R8MLD9</accession>
<evidence type="ECO:0000256" key="1">
    <source>
        <dbReference type="SAM" id="Phobius"/>
    </source>
</evidence>
<keyword evidence="1" id="KW-0472">Membrane</keyword>
<keyword evidence="1" id="KW-1133">Transmembrane helix</keyword>
<feature type="transmembrane region" description="Helical" evidence="1">
    <location>
        <begin position="6"/>
        <end position="24"/>
    </location>
</feature>
<dbReference type="RefSeq" id="WP_004785318.1">
    <property type="nucleotide sequence ID" value="NZ_SORO01000003.1"/>
</dbReference>
<keyword evidence="4" id="KW-1185">Reference proteome</keyword>
<evidence type="ECO:0000313" key="4">
    <source>
        <dbReference type="Proteomes" id="UP000294684"/>
    </source>
</evidence>
<dbReference type="AlphaFoldDB" id="A0A4R8MLD9"/>
<organism evidence="3 4">
    <name type="scientific">Leptospira meyeri</name>
    <dbReference type="NCBI Taxonomy" id="29508"/>
    <lineage>
        <taxon>Bacteria</taxon>
        <taxon>Pseudomonadati</taxon>
        <taxon>Spirochaetota</taxon>
        <taxon>Spirochaetia</taxon>
        <taxon>Leptospirales</taxon>
        <taxon>Leptospiraceae</taxon>
        <taxon>Leptospira</taxon>
    </lineage>
</organism>
<dbReference type="Proteomes" id="UP000294684">
    <property type="component" value="Unassembled WGS sequence"/>
</dbReference>
<gene>
    <name evidence="3" type="ORF">CLV96_3267</name>
</gene>
<dbReference type="Pfam" id="PF24880">
    <property type="entry name" value="DUF7738"/>
    <property type="match status" value="1"/>
</dbReference>
<dbReference type="OrthoDB" id="337596at2"/>
<sequence>MNINKLKFTFLLFFIIINFNLFPINPEKIHILISEDKIMINEWNIPEELELDILESKIGKFDRKIESEESIKYIWDNLGIVAKFTKNSKYLNKLTVYYVTALKNDEPKEIYKGKMNFYSSDPNQKIETTYKGWFCRFKIGNRSLYGICKGENRNLEQIDILSK</sequence>
<feature type="domain" description="DUF7738" evidence="2">
    <location>
        <begin position="30"/>
        <end position="128"/>
    </location>
</feature>
<name>A0A4R8MLD9_LEPME</name>
<evidence type="ECO:0000259" key="2">
    <source>
        <dbReference type="Pfam" id="PF24880"/>
    </source>
</evidence>
<protein>
    <recommendedName>
        <fullName evidence="2">DUF7738 domain-containing protein</fullName>
    </recommendedName>
</protein>
<comment type="caution">
    <text evidence="3">The sequence shown here is derived from an EMBL/GenBank/DDBJ whole genome shotgun (WGS) entry which is preliminary data.</text>
</comment>
<proteinExistence type="predicted"/>
<keyword evidence="1" id="KW-0812">Transmembrane</keyword>
<dbReference type="EMBL" id="SORO01000003">
    <property type="protein sequence ID" value="TDY67717.1"/>
    <property type="molecule type" value="Genomic_DNA"/>
</dbReference>